<evidence type="ECO:0000313" key="1">
    <source>
        <dbReference type="EMBL" id="MPN53364.1"/>
    </source>
</evidence>
<accession>A0A645IYL1</accession>
<comment type="caution">
    <text evidence="1">The sequence shown here is derived from an EMBL/GenBank/DDBJ whole genome shotgun (WGS) entry which is preliminary data.</text>
</comment>
<name>A0A645IYL1_9ZZZZ</name>
<dbReference type="AlphaFoldDB" id="A0A645IYL1"/>
<proteinExistence type="predicted"/>
<gene>
    <name evidence="1" type="ORF">SDC9_201028</name>
</gene>
<sequence>MPKNLFLKLDEEDILCDVENIKLQNKIYPTNTLQTTKKIENAKGK</sequence>
<protein>
    <submittedName>
        <fullName evidence="1">Uncharacterized protein</fullName>
    </submittedName>
</protein>
<dbReference type="EMBL" id="VSSQ01120432">
    <property type="protein sequence ID" value="MPN53364.1"/>
    <property type="molecule type" value="Genomic_DNA"/>
</dbReference>
<organism evidence="1">
    <name type="scientific">bioreactor metagenome</name>
    <dbReference type="NCBI Taxonomy" id="1076179"/>
    <lineage>
        <taxon>unclassified sequences</taxon>
        <taxon>metagenomes</taxon>
        <taxon>ecological metagenomes</taxon>
    </lineage>
</organism>
<reference evidence="1" key="1">
    <citation type="submission" date="2019-08" db="EMBL/GenBank/DDBJ databases">
        <authorList>
            <person name="Kucharzyk K."/>
            <person name="Murdoch R.W."/>
            <person name="Higgins S."/>
            <person name="Loffler F."/>
        </authorList>
    </citation>
    <scope>NUCLEOTIDE SEQUENCE</scope>
</reference>